<evidence type="ECO:0000256" key="1">
    <source>
        <dbReference type="SAM" id="Phobius"/>
    </source>
</evidence>
<keyword evidence="1" id="KW-1133">Transmembrane helix</keyword>
<proteinExistence type="predicted"/>
<comment type="caution">
    <text evidence="2">The sequence shown here is derived from an EMBL/GenBank/DDBJ whole genome shotgun (WGS) entry which is preliminary data.</text>
</comment>
<organism evidence="2 3">
    <name type="scientific">Agathobacter ruminis</name>
    <dbReference type="NCBI Taxonomy" id="1712665"/>
    <lineage>
        <taxon>Bacteria</taxon>
        <taxon>Bacillati</taxon>
        <taxon>Bacillota</taxon>
        <taxon>Clostridia</taxon>
        <taxon>Lachnospirales</taxon>
        <taxon>Lachnospiraceae</taxon>
        <taxon>Agathobacter</taxon>
    </lineage>
</organism>
<accession>A0A2G3E2X4</accession>
<gene>
    <name evidence="2" type="ORF">CSX02_07555</name>
</gene>
<dbReference type="Proteomes" id="UP000224563">
    <property type="component" value="Unassembled WGS sequence"/>
</dbReference>
<keyword evidence="1" id="KW-0472">Membrane</keyword>
<evidence type="ECO:0000313" key="3">
    <source>
        <dbReference type="Proteomes" id="UP000224563"/>
    </source>
</evidence>
<dbReference type="AlphaFoldDB" id="A0A2G3E2X4"/>
<evidence type="ECO:0000313" key="2">
    <source>
        <dbReference type="EMBL" id="PHU37500.1"/>
    </source>
</evidence>
<reference evidence="2 3" key="1">
    <citation type="submission" date="2017-10" db="EMBL/GenBank/DDBJ databases">
        <title>Resolving the taxonomy of Roseburia spp., Eubacterium rectale and Agathobacter spp. through phylogenomic analysis.</title>
        <authorList>
            <person name="Sheridan P.O."/>
            <person name="Walker A.W."/>
            <person name="Duncan S.H."/>
            <person name="Scott K.P."/>
            <person name="Toole P.W.O."/>
            <person name="Luis P."/>
            <person name="Flint H.J."/>
        </authorList>
    </citation>
    <scope>NUCLEOTIDE SEQUENCE [LARGE SCALE GENOMIC DNA]</scope>
    <source>
        <strain evidence="2 3">JK623</strain>
    </source>
</reference>
<dbReference type="EMBL" id="PDYG01000047">
    <property type="protein sequence ID" value="PHU37500.1"/>
    <property type="molecule type" value="Genomic_DNA"/>
</dbReference>
<sequence length="220" mass="24559">MDHTNGAVIMNPLKELMHCIKFKEENDMRVKKPLIAVGIIIVASILVVFICSFHEKKTYQKEFMTASWEYGYADVQELTENSDLIAVVKVKQTVQEGTIAGGIPCTDYSLKVTESILNCEDHDEIIMHMTGGIVDDTIYEIEDDPLPEKNDQFVIFAKKNDDGSYTVLGGPQGRFVVNGSKVSSLNVAYAQVKKVDGEIGIKLDSQDLSRFVEQVKGYIE</sequence>
<protein>
    <submittedName>
        <fullName evidence="2">Uncharacterized protein</fullName>
    </submittedName>
</protein>
<keyword evidence="1" id="KW-0812">Transmembrane</keyword>
<feature type="transmembrane region" description="Helical" evidence="1">
    <location>
        <begin position="34"/>
        <end position="54"/>
    </location>
</feature>
<keyword evidence="3" id="KW-1185">Reference proteome</keyword>
<reference evidence="2 3" key="2">
    <citation type="submission" date="2017-10" db="EMBL/GenBank/DDBJ databases">
        <authorList>
            <person name="Banno H."/>
            <person name="Chua N.-H."/>
        </authorList>
    </citation>
    <scope>NUCLEOTIDE SEQUENCE [LARGE SCALE GENOMIC DNA]</scope>
    <source>
        <strain evidence="2 3">JK623</strain>
    </source>
</reference>
<name>A0A2G3E2X4_9FIRM</name>